<accession>A0ABM9C471</accession>
<dbReference type="Proteomes" id="UP000838686">
    <property type="component" value="Unassembled WGS sequence"/>
</dbReference>
<dbReference type="EMBL" id="CAKMMF010000007">
    <property type="protein sequence ID" value="CAH1201476.1"/>
    <property type="molecule type" value="Genomic_DNA"/>
</dbReference>
<keyword evidence="4" id="KW-1185">Reference proteome</keyword>
<dbReference type="InterPro" id="IPR036582">
    <property type="entry name" value="Mao_N_sf"/>
</dbReference>
<name>A0ABM9C471_9BACL</name>
<protein>
    <recommendedName>
        <fullName evidence="2">Copper amine oxidase-like N-terminal domain-containing protein</fullName>
    </recommendedName>
</protein>
<reference evidence="3" key="1">
    <citation type="submission" date="2022-01" db="EMBL/GenBank/DDBJ databases">
        <authorList>
            <person name="Criscuolo A."/>
        </authorList>
    </citation>
    <scope>NUCLEOTIDE SEQUENCE</scope>
    <source>
        <strain evidence="3">CIP111893</strain>
    </source>
</reference>
<organism evidence="3 4">
    <name type="scientific">Paenibacillus plantiphilus</name>
    <dbReference type="NCBI Taxonomy" id="2905650"/>
    <lineage>
        <taxon>Bacteria</taxon>
        <taxon>Bacillati</taxon>
        <taxon>Bacillota</taxon>
        <taxon>Bacilli</taxon>
        <taxon>Bacillales</taxon>
        <taxon>Paenibacillaceae</taxon>
        <taxon>Paenibacillus</taxon>
    </lineage>
</organism>
<evidence type="ECO:0000313" key="3">
    <source>
        <dbReference type="EMBL" id="CAH1201476.1"/>
    </source>
</evidence>
<keyword evidence="1" id="KW-0732">Signal</keyword>
<comment type="caution">
    <text evidence="3">The sequence shown here is derived from an EMBL/GenBank/DDBJ whole genome shotgun (WGS) entry which is preliminary data.</text>
</comment>
<evidence type="ECO:0000259" key="2">
    <source>
        <dbReference type="Pfam" id="PF07833"/>
    </source>
</evidence>
<gene>
    <name evidence="3" type="ORF">PAECIP111893_01626</name>
</gene>
<dbReference type="RefSeq" id="WP_236339967.1">
    <property type="nucleotide sequence ID" value="NZ_CAKMMF010000007.1"/>
</dbReference>
<evidence type="ECO:0000256" key="1">
    <source>
        <dbReference type="SAM" id="SignalP"/>
    </source>
</evidence>
<feature type="chain" id="PRO_5045979369" description="Copper amine oxidase-like N-terminal domain-containing protein" evidence="1">
    <location>
        <begin position="28"/>
        <end position="273"/>
    </location>
</feature>
<evidence type="ECO:0000313" key="4">
    <source>
        <dbReference type="Proteomes" id="UP000838686"/>
    </source>
</evidence>
<feature type="signal peptide" evidence="1">
    <location>
        <begin position="1"/>
        <end position="27"/>
    </location>
</feature>
<dbReference type="InterPro" id="IPR012854">
    <property type="entry name" value="Cu_amine_oxidase-like_N"/>
</dbReference>
<dbReference type="Pfam" id="PF07833">
    <property type="entry name" value="Cu_amine_oxidN1"/>
    <property type="match status" value="1"/>
</dbReference>
<dbReference type="SUPFAM" id="SSF55383">
    <property type="entry name" value="Copper amine oxidase, domain N"/>
    <property type="match status" value="1"/>
</dbReference>
<feature type="domain" description="Copper amine oxidase-like N-terminal" evidence="2">
    <location>
        <begin position="35"/>
        <end position="84"/>
    </location>
</feature>
<proteinExistence type="predicted"/>
<sequence length="273" mass="30911">MMNVKRKWRGFIPVLGLCAIFAGTAVASDSVGLFINGKSVSLNNEIKLDNGKVVAPVRDLAEAMGGRVTWDHKTHSVNIQTGATKDEVADWIREQGKKKDYYFGGLFVEEANLDRDPEPEVLARTDGGVHLGDFFIFDKQSNGSYKLIFEQPWHVESWGAAHFRADGMNPLYNIVTRTGGTGLDVREAHLMYMSDTGEWTEAWKGTLKERSVFQDNYHLTMGSYQFNDDNGELYYWQTELNAALENNELVDDGDSRTTMKVFELKQGRFMEKK</sequence>